<accession>A0A150PJ35</accession>
<proteinExistence type="predicted"/>
<evidence type="ECO:0000313" key="2">
    <source>
        <dbReference type="EMBL" id="KYF55719.1"/>
    </source>
</evidence>
<protein>
    <submittedName>
        <fullName evidence="2">Uncharacterized protein</fullName>
    </submittedName>
</protein>
<name>A0A150PJ35_SORCE</name>
<feature type="region of interest" description="Disordered" evidence="1">
    <location>
        <begin position="1"/>
        <end position="30"/>
    </location>
</feature>
<feature type="compositionally biased region" description="Low complexity" evidence="1">
    <location>
        <begin position="12"/>
        <end position="23"/>
    </location>
</feature>
<dbReference type="Proteomes" id="UP000075420">
    <property type="component" value="Unassembled WGS sequence"/>
</dbReference>
<dbReference type="AlphaFoldDB" id="A0A150PJ35"/>
<evidence type="ECO:0000256" key="1">
    <source>
        <dbReference type="SAM" id="MobiDB-lite"/>
    </source>
</evidence>
<sequence>MAKPKSPKKSSAKSAKSTPAVSSDDVPPPLVLTASEQDLLERSLKLLVNIQTTPFSARARREGHTADEHREGWRLLRLASGEAKPLEHLFVEVANGGVLEGAERLRLLQDVDTFENTWFPRTRRSG</sequence>
<gene>
    <name evidence="2" type="ORF">BE08_06295</name>
</gene>
<comment type="caution">
    <text evidence="2">The sequence shown here is derived from an EMBL/GenBank/DDBJ whole genome shotgun (WGS) entry which is preliminary data.</text>
</comment>
<evidence type="ECO:0000313" key="3">
    <source>
        <dbReference type="Proteomes" id="UP000075420"/>
    </source>
</evidence>
<feature type="compositionally biased region" description="Basic residues" evidence="1">
    <location>
        <begin position="1"/>
        <end position="11"/>
    </location>
</feature>
<organism evidence="2 3">
    <name type="scientific">Sorangium cellulosum</name>
    <name type="common">Polyangium cellulosum</name>
    <dbReference type="NCBI Taxonomy" id="56"/>
    <lineage>
        <taxon>Bacteria</taxon>
        <taxon>Pseudomonadati</taxon>
        <taxon>Myxococcota</taxon>
        <taxon>Polyangia</taxon>
        <taxon>Polyangiales</taxon>
        <taxon>Polyangiaceae</taxon>
        <taxon>Sorangium</taxon>
    </lineage>
</organism>
<dbReference type="EMBL" id="JELY01001453">
    <property type="protein sequence ID" value="KYF55719.1"/>
    <property type="molecule type" value="Genomic_DNA"/>
</dbReference>
<reference evidence="2 3" key="1">
    <citation type="submission" date="2014-02" db="EMBL/GenBank/DDBJ databases">
        <title>The small core and large imbalanced accessory genome model reveals a collaborative survival strategy of Sorangium cellulosum strains in nature.</title>
        <authorList>
            <person name="Han K."/>
            <person name="Peng R."/>
            <person name="Blom J."/>
            <person name="Li Y.-Z."/>
        </authorList>
    </citation>
    <scope>NUCLEOTIDE SEQUENCE [LARGE SCALE GENOMIC DNA]</scope>
    <source>
        <strain evidence="2 3">So0157-25</strain>
    </source>
</reference>